<dbReference type="AlphaFoldDB" id="K7N2V6"/>
<dbReference type="Gramene" id="KRG90788">
    <property type="protein sequence ID" value="KRG90788"/>
    <property type="gene ID" value="GLYMA_20G113900"/>
</dbReference>
<reference evidence="1" key="3">
    <citation type="submission" date="2018-07" db="EMBL/GenBank/DDBJ databases">
        <title>WGS assembly of Glycine max.</title>
        <authorList>
            <person name="Schmutz J."/>
            <person name="Cannon S."/>
            <person name="Schlueter J."/>
            <person name="Ma J."/>
            <person name="Mitros T."/>
            <person name="Nelson W."/>
            <person name="Hyten D."/>
            <person name="Song Q."/>
            <person name="Thelen J."/>
            <person name="Cheng J."/>
            <person name="Xu D."/>
            <person name="Hellsten U."/>
            <person name="May G."/>
            <person name="Yu Y."/>
            <person name="Sakurai T."/>
            <person name="Umezawa T."/>
            <person name="Bhattacharyya M."/>
            <person name="Sandhu D."/>
            <person name="Valliyodan B."/>
            <person name="Lindquist E."/>
            <person name="Peto M."/>
            <person name="Grant D."/>
            <person name="Shu S."/>
            <person name="Goodstein D."/>
            <person name="Barry K."/>
            <person name="Futrell-Griggs M."/>
            <person name="Abernathy B."/>
            <person name="Du J."/>
            <person name="Tian Z."/>
            <person name="Zhu L."/>
            <person name="Gill N."/>
            <person name="Joshi T."/>
            <person name="Libault M."/>
            <person name="Sethuraman A."/>
            <person name="Zhang X."/>
            <person name="Shinozaki K."/>
            <person name="Nguyen H."/>
            <person name="Wing R."/>
            <person name="Cregan P."/>
            <person name="Specht J."/>
            <person name="Grimwood J."/>
            <person name="Rokhsar D."/>
            <person name="Stacey G."/>
            <person name="Shoemaker R."/>
            <person name="Jackson S."/>
        </authorList>
    </citation>
    <scope>NUCLEOTIDE SEQUENCE</scope>
    <source>
        <tissue evidence="1">Callus</tissue>
    </source>
</reference>
<evidence type="ECO:0000313" key="3">
    <source>
        <dbReference type="Proteomes" id="UP000008827"/>
    </source>
</evidence>
<keyword evidence="3" id="KW-1185">Reference proteome</keyword>
<dbReference type="PANTHER" id="PTHR47150:SF7">
    <property type="entry name" value="NUCLEASE"/>
    <property type="match status" value="1"/>
</dbReference>
<dbReference type="PaxDb" id="3847-GLYMA20G24785.1"/>
<dbReference type="Pfam" id="PF04827">
    <property type="entry name" value="Plant_tran"/>
    <property type="match status" value="1"/>
</dbReference>
<protein>
    <submittedName>
        <fullName evidence="1 2">Uncharacterized protein</fullName>
    </submittedName>
</protein>
<proteinExistence type="predicted"/>
<dbReference type="OMA" id="YNDINCL"/>
<dbReference type="HOGENOM" id="CLU_1498873_0_0_1"/>
<dbReference type="Proteomes" id="UP000008827">
    <property type="component" value="Chromosome 20"/>
</dbReference>
<name>K7N2V6_SOYBN</name>
<evidence type="ECO:0000313" key="2">
    <source>
        <dbReference type="EnsemblPlants" id="KRG90788"/>
    </source>
</evidence>
<dbReference type="EnsemblPlants" id="KRG90788">
    <property type="protein sequence ID" value="KRG90788"/>
    <property type="gene ID" value="GLYMA_20G113900"/>
</dbReference>
<accession>K7N2V6</accession>
<organism evidence="1">
    <name type="scientific">Glycine max</name>
    <name type="common">Soybean</name>
    <name type="synonym">Glycine hispida</name>
    <dbReference type="NCBI Taxonomy" id="3847"/>
    <lineage>
        <taxon>Eukaryota</taxon>
        <taxon>Viridiplantae</taxon>
        <taxon>Streptophyta</taxon>
        <taxon>Embryophyta</taxon>
        <taxon>Tracheophyta</taxon>
        <taxon>Spermatophyta</taxon>
        <taxon>Magnoliopsida</taxon>
        <taxon>eudicotyledons</taxon>
        <taxon>Gunneridae</taxon>
        <taxon>Pentapetalae</taxon>
        <taxon>rosids</taxon>
        <taxon>fabids</taxon>
        <taxon>Fabales</taxon>
        <taxon>Fabaceae</taxon>
        <taxon>Papilionoideae</taxon>
        <taxon>50 kb inversion clade</taxon>
        <taxon>NPAAA clade</taxon>
        <taxon>indigoferoid/millettioid clade</taxon>
        <taxon>Phaseoleae</taxon>
        <taxon>Glycine</taxon>
        <taxon>Glycine subgen. Soja</taxon>
    </lineage>
</organism>
<gene>
    <name evidence="1" type="ORF">GLYMA_20G113900</name>
</gene>
<reference evidence="1 2" key="1">
    <citation type="journal article" date="2010" name="Nature">
        <title>Genome sequence of the palaeopolyploid soybean.</title>
        <authorList>
            <person name="Schmutz J."/>
            <person name="Cannon S.B."/>
            <person name="Schlueter J."/>
            <person name="Ma J."/>
            <person name="Mitros T."/>
            <person name="Nelson W."/>
            <person name="Hyten D.L."/>
            <person name="Song Q."/>
            <person name="Thelen J.J."/>
            <person name="Cheng J."/>
            <person name="Xu D."/>
            <person name="Hellsten U."/>
            <person name="May G.D."/>
            <person name="Yu Y."/>
            <person name="Sakurai T."/>
            <person name="Umezawa T."/>
            <person name="Bhattacharyya M.K."/>
            <person name="Sandhu D."/>
            <person name="Valliyodan B."/>
            <person name="Lindquist E."/>
            <person name="Peto M."/>
            <person name="Grant D."/>
            <person name="Shu S."/>
            <person name="Goodstein D."/>
            <person name="Barry K."/>
            <person name="Futrell-Griggs M."/>
            <person name="Abernathy B."/>
            <person name="Du J."/>
            <person name="Tian Z."/>
            <person name="Zhu L."/>
            <person name="Gill N."/>
            <person name="Joshi T."/>
            <person name="Libault M."/>
            <person name="Sethuraman A."/>
            <person name="Zhang X.-C."/>
            <person name="Shinozaki K."/>
            <person name="Nguyen H.T."/>
            <person name="Wing R.A."/>
            <person name="Cregan P."/>
            <person name="Specht J."/>
            <person name="Grimwood J."/>
            <person name="Rokhsar D."/>
            <person name="Stacey G."/>
            <person name="Shoemaker R.C."/>
            <person name="Jackson S.A."/>
        </authorList>
    </citation>
    <scope>NUCLEOTIDE SEQUENCE</scope>
    <source>
        <strain evidence="2">cv. Williams 82</strain>
        <tissue evidence="1">Callus</tissue>
    </source>
</reference>
<dbReference type="EMBL" id="CM000853">
    <property type="protein sequence ID" value="KRG90788.1"/>
    <property type="molecule type" value="Genomic_DNA"/>
</dbReference>
<sequence length="180" mass="21201">MRCNNSQHIRPRRVIKCNCEDGHLRLMNSYFSEISIYTKTQFRHSDHNEYFQMRYDVVGRMSLSPLQKCIAPIRILAYRSPADYVYEYVRIGECTTTQCLQKFVKGVKKVFGQYNDINCLLQIGDARGFPVQFTINETPYNMGLRRKLFTRCQEAARKNVERTLGVLKSRFIIIRDPLRA</sequence>
<dbReference type="PANTHER" id="PTHR47150">
    <property type="entry name" value="OS12G0169200 PROTEIN"/>
    <property type="match status" value="1"/>
</dbReference>
<reference evidence="2" key="2">
    <citation type="submission" date="2018-02" db="UniProtKB">
        <authorList>
            <consortium name="EnsemblPlants"/>
        </authorList>
    </citation>
    <scope>IDENTIFICATION</scope>
    <source>
        <strain evidence="2">Williams 82</strain>
    </source>
</reference>
<dbReference type="InParanoid" id="K7N2V6"/>
<dbReference type="eggNOG" id="ENOG502QR5Z">
    <property type="taxonomic scope" value="Eukaryota"/>
</dbReference>
<evidence type="ECO:0000313" key="1">
    <source>
        <dbReference type="EMBL" id="KRG90788.1"/>
    </source>
</evidence>
<dbReference type="InterPro" id="IPR006912">
    <property type="entry name" value="Harbinger_derived_prot"/>
</dbReference>